<comment type="caution">
    <text evidence="1">The sequence shown here is derived from an EMBL/GenBank/DDBJ whole genome shotgun (WGS) entry which is preliminary data.</text>
</comment>
<dbReference type="AlphaFoldDB" id="A0A8J2KVA6"/>
<keyword evidence="2" id="KW-1185">Reference proteome</keyword>
<sequence>MWFVWGEFDNGYIVIWDIIGIVLSPLELDSNNCYYKVGVLLIDYDILVFLNRNLTLLLEGILPVEWELVERAHTSVIVRLLLST</sequence>
<proteinExistence type="predicted"/>
<reference evidence="1" key="1">
    <citation type="submission" date="2021-06" db="EMBL/GenBank/DDBJ databases">
        <authorList>
            <person name="Hodson N. C."/>
            <person name="Mongue J. A."/>
            <person name="Jaron S. K."/>
        </authorList>
    </citation>
    <scope>NUCLEOTIDE SEQUENCE</scope>
</reference>
<evidence type="ECO:0000313" key="1">
    <source>
        <dbReference type="EMBL" id="CAG7822091.1"/>
    </source>
</evidence>
<evidence type="ECO:0000313" key="2">
    <source>
        <dbReference type="Proteomes" id="UP000708208"/>
    </source>
</evidence>
<accession>A0A8J2KVA6</accession>
<organism evidence="1 2">
    <name type="scientific">Allacma fusca</name>
    <dbReference type="NCBI Taxonomy" id="39272"/>
    <lineage>
        <taxon>Eukaryota</taxon>
        <taxon>Metazoa</taxon>
        <taxon>Ecdysozoa</taxon>
        <taxon>Arthropoda</taxon>
        <taxon>Hexapoda</taxon>
        <taxon>Collembola</taxon>
        <taxon>Symphypleona</taxon>
        <taxon>Sminthuridae</taxon>
        <taxon>Allacma</taxon>
    </lineage>
</organism>
<gene>
    <name evidence="1" type="ORF">AFUS01_LOCUS32382</name>
</gene>
<dbReference type="Proteomes" id="UP000708208">
    <property type="component" value="Unassembled WGS sequence"/>
</dbReference>
<name>A0A8J2KVA6_9HEXA</name>
<dbReference type="EMBL" id="CAJVCH010525282">
    <property type="protein sequence ID" value="CAG7822091.1"/>
    <property type="molecule type" value="Genomic_DNA"/>
</dbReference>
<protein>
    <submittedName>
        <fullName evidence="1">Uncharacterized protein</fullName>
    </submittedName>
</protein>